<evidence type="ECO:0000259" key="4">
    <source>
        <dbReference type="PROSITE" id="PS50887"/>
    </source>
</evidence>
<dbReference type="PROSITE" id="PS50887">
    <property type="entry name" value="GGDEF"/>
    <property type="match status" value="1"/>
</dbReference>
<reference evidence="5" key="1">
    <citation type="journal article" date="2021" name="Microorganisms">
        <title>Acidisoma silvae sp. nov. and Acidisomacellulosilytica sp. nov., Two Acidophilic Bacteria Isolated from Decaying Wood, Hydrolyzing Cellulose and Producing Poly-3-hydroxybutyrate.</title>
        <authorList>
            <person name="Mieszkin S."/>
            <person name="Pouder E."/>
            <person name="Uroz S."/>
            <person name="Simon-Colin C."/>
            <person name="Alain K."/>
        </authorList>
    </citation>
    <scope>NUCLEOTIDE SEQUENCE</scope>
    <source>
        <strain evidence="5">HW T2.11</strain>
    </source>
</reference>
<dbReference type="InterPro" id="IPR043128">
    <property type="entry name" value="Rev_trsase/Diguanyl_cyclase"/>
</dbReference>
<dbReference type="SMART" id="SM00052">
    <property type="entry name" value="EAL"/>
    <property type="match status" value="1"/>
</dbReference>
<feature type="domain" description="EAL" evidence="3">
    <location>
        <begin position="558"/>
        <end position="808"/>
    </location>
</feature>
<dbReference type="SUPFAM" id="SSF55073">
    <property type="entry name" value="Nucleotide cyclase"/>
    <property type="match status" value="1"/>
</dbReference>
<dbReference type="SUPFAM" id="SSF55785">
    <property type="entry name" value="PYP-like sensor domain (PAS domain)"/>
    <property type="match status" value="1"/>
</dbReference>
<dbReference type="PANTHER" id="PTHR44757">
    <property type="entry name" value="DIGUANYLATE CYCLASE DGCP"/>
    <property type="match status" value="1"/>
</dbReference>
<dbReference type="PROSITE" id="PS50883">
    <property type="entry name" value="EAL"/>
    <property type="match status" value="1"/>
</dbReference>
<dbReference type="Gene3D" id="3.30.450.20">
    <property type="entry name" value="PAS domain"/>
    <property type="match status" value="1"/>
</dbReference>
<feature type="domain" description="GGDEF" evidence="4">
    <location>
        <begin position="415"/>
        <end position="549"/>
    </location>
</feature>
<organism evidence="5 6">
    <name type="scientific">Acidisoma silvae</name>
    <dbReference type="NCBI Taxonomy" id="2802396"/>
    <lineage>
        <taxon>Bacteria</taxon>
        <taxon>Pseudomonadati</taxon>
        <taxon>Pseudomonadota</taxon>
        <taxon>Alphaproteobacteria</taxon>
        <taxon>Acetobacterales</taxon>
        <taxon>Acidocellaceae</taxon>
        <taxon>Acidisoma</taxon>
    </lineage>
</organism>
<keyword evidence="6" id="KW-1185">Reference proteome</keyword>
<dbReference type="SUPFAM" id="SSF141868">
    <property type="entry name" value="EAL domain-like"/>
    <property type="match status" value="1"/>
</dbReference>
<evidence type="ECO:0000259" key="2">
    <source>
        <dbReference type="PROSITE" id="PS50112"/>
    </source>
</evidence>
<dbReference type="Proteomes" id="UP000708298">
    <property type="component" value="Unassembled WGS sequence"/>
</dbReference>
<dbReference type="SMART" id="SM00267">
    <property type="entry name" value="GGDEF"/>
    <property type="match status" value="1"/>
</dbReference>
<dbReference type="EMBL" id="JAESVB010000011">
    <property type="protein sequence ID" value="MCB8877252.1"/>
    <property type="molecule type" value="Genomic_DNA"/>
</dbReference>
<dbReference type="Gene3D" id="3.20.20.450">
    <property type="entry name" value="EAL domain"/>
    <property type="match status" value="1"/>
</dbReference>
<dbReference type="CDD" id="cd01948">
    <property type="entry name" value="EAL"/>
    <property type="match status" value="1"/>
</dbReference>
<comment type="caution">
    <text evidence="5">The sequence shown here is derived from an EMBL/GenBank/DDBJ whole genome shotgun (WGS) entry which is preliminary data.</text>
</comment>
<evidence type="ECO:0000313" key="6">
    <source>
        <dbReference type="Proteomes" id="UP000708298"/>
    </source>
</evidence>
<dbReference type="InterPro" id="IPR000014">
    <property type="entry name" value="PAS"/>
</dbReference>
<dbReference type="PROSITE" id="PS50112">
    <property type="entry name" value="PAS"/>
    <property type="match status" value="1"/>
</dbReference>
<dbReference type="InterPro" id="IPR001633">
    <property type="entry name" value="EAL_dom"/>
</dbReference>
<keyword evidence="1" id="KW-0472">Membrane</keyword>
<dbReference type="AlphaFoldDB" id="A0A963YUE0"/>
<accession>A0A963YUE0</accession>
<keyword evidence="1" id="KW-1133">Transmembrane helix</keyword>
<protein>
    <submittedName>
        <fullName evidence="5">EAL domain-containing protein</fullName>
    </submittedName>
</protein>
<dbReference type="Gene3D" id="3.30.70.270">
    <property type="match status" value="1"/>
</dbReference>
<name>A0A963YUE0_9PROT</name>
<gene>
    <name evidence="5" type="ORF">ASILVAE211_18795</name>
</gene>
<dbReference type="PANTHER" id="PTHR44757:SF2">
    <property type="entry name" value="BIOFILM ARCHITECTURE MAINTENANCE PROTEIN MBAA"/>
    <property type="match status" value="1"/>
</dbReference>
<evidence type="ECO:0000259" key="3">
    <source>
        <dbReference type="PROSITE" id="PS50883"/>
    </source>
</evidence>
<dbReference type="InterPro" id="IPR000160">
    <property type="entry name" value="GGDEF_dom"/>
</dbReference>
<dbReference type="InterPro" id="IPR029787">
    <property type="entry name" value="Nucleotide_cyclase"/>
</dbReference>
<feature type="transmembrane region" description="Helical" evidence="1">
    <location>
        <begin position="12"/>
        <end position="36"/>
    </location>
</feature>
<evidence type="ECO:0000256" key="1">
    <source>
        <dbReference type="SAM" id="Phobius"/>
    </source>
</evidence>
<dbReference type="Pfam" id="PF00563">
    <property type="entry name" value="EAL"/>
    <property type="match status" value="1"/>
</dbReference>
<dbReference type="InterPro" id="IPR035965">
    <property type="entry name" value="PAS-like_dom_sf"/>
</dbReference>
<dbReference type="NCBIfam" id="TIGR00254">
    <property type="entry name" value="GGDEF"/>
    <property type="match status" value="1"/>
</dbReference>
<sequence>MALERDTGRRRLVKAFLSAVLVFFALAAAATSYLVLQQTATAHRLASYNLAFDASQGTAEVMRLETTAARLALKLPETSVAVLRLRFAILQNRVTVLNRAEFIDFIAGHPEVSDILPRLSTAVNQIAPLVANPEQPGALQQIILTLQPLEPSLIELTSLTANTVGDNIEAGEIRLQWLHTISAGFTGMLIVLGVLLIVLLLRDNRLMAENYRRLIRLTDELQRTGVQLSTAHGVIAAANDELNAQNAVLRSRDQDLAVQNARFDAALNNMSQGLLMADGAGQVIVCNNRFLELFGLDWLDAPPGREISALFAQVAERGVVPPAVGRQLLDRVLALTGKSDQVAFLAENDQQAIKVGHKPMADGGWVATFEDITEQRRADAKTEHLAHHDILTDLPNRLMFGQSLQTTLDCRASGSFFALLLLDLDDFKDVNDTLGHLAGDTLLVAAAERLRRCIGAEDSVARLGGDEFAIVQTRPRSVADTEELARRIVATISEPFYFEGQRVAAGASIGIALCTDTGMTDAESLLRSADMALYRAKAEGRSTWRFFAPEMEEVVRVRTAIASDIRNALDRQELELVYQPIFSFATGRLRQFEALMRWRHPTLGYVTPDRFIPVAEETRLILPMGEWVIGEACRTAMNWPEDVRIAVNLSPVQFRSLALPRVIEEALARSGLAPQRLELEVTESALLQDGDDVRAMLRELRALGVTVALDDFGTGYASLGYLQQFPFDKIKIDRSFVSQIVTRADSLAIVESILHLGAKLGMVTTAEGIETQEQLEILRGFGCDLAQGYLFDRPQSFATIQRKMAEGVYDPPAR</sequence>
<reference evidence="5" key="2">
    <citation type="submission" date="2021-01" db="EMBL/GenBank/DDBJ databases">
        <authorList>
            <person name="Mieszkin S."/>
            <person name="Pouder E."/>
            <person name="Alain K."/>
        </authorList>
    </citation>
    <scope>NUCLEOTIDE SEQUENCE</scope>
    <source>
        <strain evidence="5">HW T2.11</strain>
    </source>
</reference>
<proteinExistence type="predicted"/>
<dbReference type="Pfam" id="PF00990">
    <property type="entry name" value="GGDEF"/>
    <property type="match status" value="1"/>
</dbReference>
<keyword evidence="1" id="KW-0812">Transmembrane</keyword>
<dbReference type="InterPro" id="IPR052155">
    <property type="entry name" value="Biofilm_reg_signaling"/>
</dbReference>
<evidence type="ECO:0000313" key="5">
    <source>
        <dbReference type="EMBL" id="MCB8877252.1"/>
    </source>
</evidence>
<dbReference type="CDD" id="cd01949">
    <property type="entry name" value="GGDEF"/>
    <property type="match status" value="1"/>
</dbReference>
<feature type="transmembrane region" description="Helical" evidence="1">
    <location>
        <begin position="177"/>
        <end position="201"/>
    </location>
</feature>
<feature type="domain" description="PAS" evidence="2">
    <location>
        <begin position="259"/>
        <end position="296"/>
    </location>
</feature>
<dbReference type="InterPro" id="IPR035919">
    <property type="entry name" value="EAL_sf"/>
</dbReference>
<dbReference type="RefSeq" id="WP_227322905.1">
    <property type="nucleotide sequence ID" value="NZ_JAESVB010000011.1"/>
</dbReference>
<dbReference type="Pfam" id="PF12860">
    <property type="entry name" value="PAS_7"/>
    <property type="match status" value="1"/>
</dbReference>